<feature type="domain" description="3-dehydroquinate synthase C-terminal" evidence="20">
    <location>
        <begin position="179"/>
        <end position="323"/>
    </location>
</feature>
<feature type="binding site" evidence="18">
    <location>
        <begin position="69"/>
        <end position="74"/>
    </location>
    <ligand>
        <name>NAD(+)</name>
        <dbReference type="ChEBI" id="CHEBI:57540"/>
    </ligand>
</feature>
<evidence type="ECO:0000256" key="2">
    <source>
        <dbReference type="ARBA" id="ARBA00001911"/>
    </source>
</evidence>
<feature type="binding site" evidence="18">
    <location>
        <position position="149"/>
    </location>
    <ligand>
        <name>NAD(+)</name>
        <dbReference type="ChEBI" id="CHEBI:57540"/>
    </ligand>
</feature>
<evidence type="ECO:0000256" key="5">
    <source>
        <dbReference type="ARBA" id="ARBA00004661"/>
    </source>
</evidence>
<evidence type="ECO:0000256" key="12">
    <source>
        <dbReference type="ARBA" id="ARBA00022741"/>
    </source>
</evidence>
<evidence type="ECO:0000256" key="18">
    <source>
        <dbReference type="HAMAP-Rule" id="MF_00110"/>
    </source>
</evidence>
<feature type="binding site" evidence="18">
    <location>
        <position position="262"/>
    </location>
    <ligand>
        <name>Zn(2+)</name>
        <dbReference type="ChEBI" id="CHEBI:29105"/>
    </ligand>
</feature>
<evidence type="ECO:0000256" key="13">
    <source>
        <dbReference type="ARBA" id="ARBA00022833"/>
    </source>
</evidence>
<keyword evidence="15 18" id="KW-0057">Aromatic amino acid biosynthesis</keyword>
<keyword evidence="16 18" id="KW-0456">Lyase</keyword>
<evidence type="ECO:0000259" key="20">
    <source>
        <dbReference type="Pfam" id="PF24621"/>
    </source>
</evidence>
<keyword evidence="14 18" id="KW-0520">NAD</keyword>
<dbReference type="PANTHER" id="PTHR43622">
    <property type="entry name" value="3-DEHYDROQUINATE SYNTHASE"/>
    <property type="match status" value="1"/>
</dbReference>
<evidence type="ECO:0000313" key="22">
    <source>
        <dbReference type="Proteomes" id="UP000316199"/>
    </source>
</evidence>
<dbReference type="PANTHER" id="PTHR43622:SF7">
    <property type="entry name" value="3-DEHYDROQUINATE SYNTHASE, CHLOROPLASTIC"/>
    <property type="match status" value="1"/>
</dbReference>
<dbReference type="InterPro" id="IPR030960">
    <property type="entry name" value="DHQS/DOIS_N"/>
</dbReference>
<dbReference type="EMBL" id="SHAG01000005">
    <property type="protein sequence ID" value="RZO77115.1"/>
    <property type="molecule type" value="Genomic_DNA"/>
</dbReference>
<dbReference type="InterPro" id="IPR056179">
    <property type="entry name" value="DHQS_C"/>
</dbReference>
<dbReference type="AlphaFoldDB" id="A0A520S3R8"/>
<proteinExistence type="inferred from homology"/>
<name>A0A520S3R8_9GAMM</name>
<comment type="cofactor">
    <cofactor evidence="18">
        <name>Co(2+)</name>
        <dbReference type="ChEBI" id="CHEBI:48828"/>
    </cofactor>
    <cofactor evidence="18">
        <name>Zn(2+)</name>
        <dbReference type="ChEBI" id="CHEBI:29105"/>
    </cofactor>
    <text evidence="18">Binds 1 divalent metal cation per subunit. Can use either Co(2+) or Zn(2+).</text>
</comment>
<feature type="binding site" evidence="18">
    <location>
        <position position="182"/>
    </location>
    <ligand>
        <name>Zn(2+)</name>
        <dbReference type="ChEBI" id="CHEBI:29105"/>
    </ligand>
</feature>
<keyword evidence="9 18" id="KW-0963">Cytoplasm</keyword>
<dbReference type="UniPathway" id="UPA00053">
    <property type="reaction ID" value="UER00085"/>
</dbReference>
<evidence type="ECO:0000313" key="21">
    <source>
        <dbReference type="EMBL" id="RZO77115.1"/>
    </source>
</evidence>
<dbReference type="SUPFAM" id="SSF56796">
    <property type="entry name" value="Dehydroquinate synthase-like"/>
    <property type="match status" value="1"/>
</dbReference>
<keyword evidence="11 18" id="KW-0479">Metal-binding</keyword>
<dbReference type="InterPro" id="IPR050071">
    <property type="entry name" value="Dehydroquinate_synthase"/>
</dbReference>
<dbReference type="EC" id="4.2.3.4" evidence="7 18"/>
<keyword evidence="10 18" id="KW-0028">Amino-acid biosynthesis</keyword>
<comment type="catalytic activity">
    <reaction evidence="1 18">
        <text>7-phospho-2-dehydro-3-deoxy-D-arabino-heptonate = 3-dehydroquinate + phosphate</text>
        <dbReference type="Rhea" id="RHEA:21968"/>
        <dbReference type="ChEBI" id="CHEBI:32364"/>
        <dbReference type="ChEBI" id="CHEBI:43474"/>
        <dbReference type="ChEBI" id="CHEBI:58394"/>
        <dbReference type="EC" id="4.2.3.4"/>
    </reaction>
</comment>
<evidence type="ECO:0000256" key="16">
    <source>
        <dbReference type="ARBA" id="ARBA00023239"/>
    </source>
</evidence>
<comment type="pathway">
    <text evidence="5 18">Metabolic intermediate biosynthesis; chorismate biosynthesis; chorismate from D-erythrose 4-phosphate and phosphoenolpyruvate: step 2/7.</text>
</comment>
<accession>A0A520S3R8</accession>
<evidence type="ECO:0000256" key="15">
    <source>
        <dbReference type="ARBA" id="ARBA00023141"/>
    </source>
</evidence>
<dbReference type="InterPro" id="IPR030963">
    <property type="entry name" value="DHQ_synth_fam"/>
</dbReference>
<dbReference type="PIRSF" id="PIRSF001455">
    <property type="entry name" value="DHQ_synth"/>
    <property type="match status" value="1"/>
</dbReference>
<comment type="similarity">
    <text evidence="6 18">Belongs to the sugar phosphate cyclases superfamily. Dehydroquinate synthase family.</text>
</comment>
<keyword evidence="13 18" id="KW-0862">Zinc</keyword>
<gene>
    <name evidence="18" type="primary">aroB</name>
    <name evidence="21" type="ORF">EVA68_02565</name>
</gene>
<dbReference type="GO" id="GO:0005737">
    <property type="term" value="C:cytoplasm"/>
    <property type="evidence" value="ECO:0007669"/>
    <property type="project" value="UniProtKB-SubCell"/>
</dbReference>
<evidence type="ECO:0000256" key="10">
    <source>
        <dbReference type="ARBA" id="ARBA00022605"/>
    </source>
</evidence>
<dbReference type="Gene3D" id="3.40.50.1970">
    <property type="match status" value="1"/>
</dbReference>
<feature type="binding site" evidence="18">
    <location>
        <position position="245"/>
    </location>
    <ligand>
        <name>Zn(2+)</name>
        <dbReference type="ChEBI" id="CHEBI:29105"/>
    </ligand>
</feature>
<dbReference type="GO" id="GO:0003856">
    <property type="term" value="F:3-dehydroquinate synthase activity"/>
    <property type="evidence" value="ECO:0007669"/>
    <property type="project" value="UniProtKB-UniRule"/>
</dbReference>
<evidence type="ECO:0000256" key="11">
    <source>
        <dbReference type="ARBA" id="ARBA00022723"/>
    </source>
</evidence>
<dbReference type="Pfam" id="PF01761">
    <property type="entry name" value="DHQ_synthase"/>
    <property type="match status" value="1"/>
</dbReference>
<dbReference type="HAMAP" id="MF_00110">
    <property type="entry name" value="DHQ_synthase"/>
    <property type="match status" value="1"/>
</dbReference>
<dbReference type="GO" id="GO:0008652">
    <property type="term" value="P:amino acid biosynthetic process"/>
    <property type="evidence" value="ECO:0007669"/>
    <property type="project" value="UniProtKB-KW"/>
</dbReference>
<evidence type="ECO:0000256" key="7">
    <source>
        <dbReference type="ARBA" id="ARBA00013031"/>
    </source>
</evidence>
<evidence type="ECO:0000259" key="19">
    <source>
        <dbReference type="Pfam" id="PF01761"/>
    </source>
</evidence>
<evidence type="ECO:0000256" key="4">
    <source>
        <dbReference type="ARBA" id="ARBA00004496"/>
    </source>
</evidence>
<sequence>MEKINLDLGEDSYSIYIGTGLLKNVELLNEKLSHKSVFIITNKSIAPLYLDHVKEVFHRCRVDTYVMPDGESYKNLDSLEKIISELLESRHTRSTTIVALGGGVVGDVSGFAAASYQRGVGFIQIPTTLLAQVDSSVGGKTAVNHVLGKNMIGAFHQPKAVYIDLNTLKSLPSRELSAGLAEVIKHGAIIDSEYFSWIEEYMPRLLALDMDAMAEAVRRSCEIKASIVARDEKENGMRAILNLGHTFGHAIERCMGYGCWLHGEAVGVGLVMAADLSVRLGRLSLESGRRVKDLVKAAGLPIYPPPSMSVDDFIESMLVDKKATDLGLRFIVFNEIGDVELVEAVSDEILFKTLAAGKNLLELS</sequence>
<protein>
    <recommendedName>
        <fullName evidence="8 18">3-dehydroquinate synthase</fullName>
        <shortName evidence="18">DHQS</shortName>
        <ecNumber evidence="7 18">4.2.3.4</ecNumber>
    </recommendedName>
</protein>
<evidence type="ECO:0000256" key="6">
    <source>
        <dbReference type="ARBA" id="ARBA00005412"/>
    </source>
</evidence>
<dbReference type="CDD" id="cd08195">
    <property type="entry name" value="DHQS"/>
    <property type="match status" value="1"/>
</dbReference>
<comment type="function">
    <text evidence="3 18">Catalyzes the conversion of 3-deoxy-D-arabino-heptulosonate 7-phosphate (DAHP) to dehydroquinate (DHQ).</text>
</comment>
<dbReference type="GO" id="GO:0009423">
    <property type="term" value="P:chorismate biosynthetic process"/>
    <property type="evidence" value="ECO:0007669"/>
    <property type="project" value="UniProtKB-UniRule"/>
</dbReference>
<dbReference type="Pfam" id="PF24621">
    <property type="entry name" value="DHQS_C"/>
    <property type="match status" value="1"/>
</dbReference>
<evidence type="ECO:0000256" key="8">
    <source>
        <dbReference type="ARBA" id="ARBA00017684"/>
    </source>
</evidence>
<dbReference type="GO" id="GO:0046872">
    <property type="term" value="F:metal ion binding"/>
    <property type="evidence" value="ECO:0007669"/>
    <property type="project" value="UniProtKB-KW"/>
</dbReference>
<comment type="caution">
    <text evidence="21">The sequence shown here is derived from an EMBL/GenBank/DDBJ whole genome shotgun (WGS) entry which is preliminary data.</text>
</comment>
<keyword evidence="17 18" id="KW-0170">Cobalt</keyword>
<dbReference type="GO" id="GO:0000166">
    <property type="term" value="F:nucleotide binding"/>
    <property type="evidence" value="ECO:0007669"/>
    <property type="project" value="UniProtKB-KW"/>
</dbReference>
<evidence type="ECO:0000256" key="17">
    <source>
        <dbReference type="ARBA" id="ARBA00023285"/>
    </source>
</evidence>
<dbReference type="InterPro" id="IPR016037">
    <property type="entry name" value="DHQ_synth_AroB"/>
</dbReference>
<evidence type="ECO:0000256" key="14">
    <source>
        <dbReference type="ARBA" id="ARBA00023027"/>
    </source>
</evidence>
<dbReference type="NCBIfam" id="TIGR01357">
    <property type="entry name" value="aroB"/>
    <property type="match status" value="1"/>
</dbReference>
<dbReference type="FunFam" id="3.40.50.1970:FF:000001">
    <property type="entry name" value="3-dehydroquinate synthase"/>
    <property type="match status" value="1"/>
</dbReference>
<evidence type="ECO:0000256" key="3">
    <source>
        <dbReference type="ARBA" id="ARBA00003485"/>
    </source>
</evidence>
<keyword evidence="12 18" id="KW-0547">Nucleotide-binding</keyword>
<dbReference type="Proteomes" id="UP000316199">
    <property type="component" value="Unassembled WGS sequence"/>
</dbReference>
<comment type="subcellular location">
    <subcellularLocation>
        <location evidence="4 18">Cytoplasm</location>
    </subcellularLocation>
</comment>
<reference evidence="21 22" key="1">
    <citation type="submission" date="2019-02" db="EMBL/GenBank/DDBJ databases">
        <title>Prokaryotic population dynamics and viral predation in marine succession experiment using metagenomics: the confinement effect.</title>
        <authorList>
            <person name="Haro-Moreno J.M."/>
            <person name="Rodriguez-Valera F."/>
            <person name="Lopez-Perez M."/>
        </authorList>
    </citation>
    <scope>NUCLEOTIDE SEQUENCE [LARGE SCALE GENOMIC DNA]</scope>
    <source>
        <strain evidence="21">MED-G157</strain>
    </source>
</reference>
<feature type="binding site" evidence="18">
    <location>
        <begin position="103"/>
        <end position="107"/>
    </location>
    <ligand>
        <name>NAD(+)</name>
        <dbReference type="ChEBI" id="CHEBI:57540"/>
    </ligand>
</feature>
<evidence type="ECO:0000256" key="1">
    <source>
        <dbReference type="ARBA" id="ARBA00001393"/>
    </source>
</evidence>
<dbReference type="Gene3D" id="1.20.1090.10">
    <property type="entry name" value="Dehydroquinate synthase-like - alpha domain"/>
    <property type="match status" value="1"/>
</dbReference>
<dbReference type="GO" id="GO:0009073">
    <property type="term" value="P:aromatic amino acid family biosynthetic process"/>
    <property type="evidence" value="ECO:0007669"/>
    <property type="project" value="UniProtKB-KW"/>
</dbReference>
<organism evidence="21 22">
    <name type="scientific">OM182 bacterium</name>
    <dbReference type="NCBI Taxonomy" id="2510334"/>
    <lineage>
        <taxon>Bacteria</taxon>
        <taxon>Pseudomonadati</taxon>
        <taxon>Pseudomonadota</taxon>
        <taxon>Gammaproteobacteria</taxon>
        <taxon>OMG group</taxon>
        <taxon>OM182 clade</taxon>
    </lineage>
</organism>
<feature type="domain" description="3-dehydroquinate synthase N-terminal" evidence="19">
    <location>
        <begin position="65"/>
        <end position="177"/>
    </location>
</feature>
<feature type="binding site" evidence="18">
    <location>
        <begin position="127"/>
        <end position="128"/>
    </location>
    <ligand>
        <name>NAD(+)</name>
        <dbReference type="ChEBI" id="CHEBI:57540"/>
    </ligand>
</feature>
<comment type="cofactor">
    <cofactor evidence="2 18">
        <name>NAD(+)</name>
        <dbReference type="ChEBI" id="CHEBI:57540"/>
    </cofactor>
</comment>
<comment type="caution">
    <text evidence="18">Lacks conserved residue(s) required for the propagation of feature annotation.</text>
</comment>
<feature type="binding site" evidence="18">
    <location>
        <position position="140"/>
    </location>
    <ligand>
        <name>NAD(+)</name>
        <dbReference type="ChEBI" id="CHEBI:57540"/>
    </ligand>
</feature>
<evidence type="ECO:0000256" key="9">
    <source>
        <dbReference type="ARBA" id="ARBA00022490"/>
    </source>
</evidence>